<dbReference type="Proteomes" id="UP000008332">
    <property type="component" value="Plasmid unnamed1"/>
</dbReference>
<dbReference type="KEGG" id="rfr:Rfer_4446"/>
<keyword evidence="3" id="KW-1185">Reference proteome</keyword>
<dbReference type="EMBL" id="CP000268">
    <property type="protein sequence ID" value="ABD72132.1"/>
    <property type="molecule type" value="Genomic_DNA"/>
</dbReference>
<feature type="domain" description="KfrB" evidence="1">
    <location>
        <begin position="197"/>
        <end position="249"/>
    </location>
</feature>
<dbReference type="AlphaFoldDB" id="Q21Q13"/>
<dbReference type="RefSeq" id="WP_011458607.1">
    <property type="nucleotide sequence ID" value="NC_007901.1"/>
</dbReference>
<proteinExistence type="predicted"/>
<dbReference type="Pfam" id="PF18790">
    <property type="entry name" value="KfrB"/>
    <property type="match status" value="1"/>
</dbReference>
<keyword evidence="2" id="KW-0614">Plasmid</keyword>
<evidence type="ECO:0000313" key="2">
    <source>
        <dbReference type="EMBL" id="ABD72132.1"/>
    </source>
</evidence>
<dbReference type="InterPro" id="IPR040782">
    <property type="entry name" value="KfrB"/>
</dbReference>
<protein>
    <recommendedName>
        <fullName evidence="1">KfrB domain-containing protein</fullName>
    </recommendedName>
</protein>
<dbReference type="HOGENOM" id="CLU_1069104_0_0_4"/>
<accession>Q21Q13</accession>
<sequence length="260" mass="28646">MNEMKLCNSNRIDLVVYHGKCGGDIEGIAFRGEAVFFAPTAELASTYAEHVCMNGDVDYGYDTSEDEVAMDEAFLGSNPVVYKIHLRLENPAHLDETFVSKIAIESGVVSKKVGRFVENFEDSCPDERKIVFEWVKSHGYDGAVISKDMMPLRAGGDSDWFPSYVSFKPTDQVKFILAEPEADQQKSQQPIVVDGFHVGKVLDISAGVVTQQVNRDGSTVRHLMSQLSKSVEIDAVVEIGYANGVGEVSSVRARSQLVQR</sequence>
<evidence type="ECO:0000259" key="1">
    <source>
        <dbReference type="Pfam" id="PF18790"/>
    </source>
</evidence>
<reference evidence="3" key="1">
    <citation type="submission" date="2006-02" db="EMBL/GenBank/DDBJ databases">
        <title>Complete sequence of plasmid 1 of Rhodoferax ferrireducens DSM 15236.</title>
        <authorList>
            <person name="Copeland A."/>
            <person name="Lucas S."/>
            <person name="Lapidus A."/>
            <person name="Barry K."/>
            <person name="Detter J.C."/>
            <person name="Glavina del Rio T."/>
            <person name="Hammon N."/>
            <person name="Israni S."/>
            <person name="Pitluck S."/>
            <person name="Brettin T."/>
            <person name="Bruce D."/>
            <person name="Han C."/>
            <person name="Tapia R."/>
            <person name="Gilna P."/>
            <person name="Kiss H."/>
            <person name="Schmutz J."/>
            <person name="Larimer F."/>
            <person name="Land M."/>
            <person name="Kyrpides N."/>
            <person name="Ivanova N."/>
            <person name="Richardson P."/>
        </authorList>
    </citation>
    <scope>NUCLEOTIDE SEQUENCE [LARGE SCALE GENOMIC DNA]</scope>
    <source>
        <strain evidence="3">ATCC BAA-621 / DSM 15236 / T118</strain>
        <plasmid evidence="3">Plasmid pDSM15236</plasmid>
    </source>
</reference>
<name>Q21Q13_ALBFT</name>
<gene>
    <name evidence="2" type="ordered locus">Rfer_4446</name>
</gene>
<evidence type="ECO:0000313" key="3">
    <source>
        <dbReference type="Proteomes" id="UP000008332"/>
    </source>
</evidence>
<geneLocation type="plasmid" evidence="3">
    <name>pDSM15236</name>
</geneLocation>
<organism evidence="2 3">
    <name type="scientific">Albidiferax ferrireducens (strain ATCC BAA-621 / DSM 15236 / T118)</name>
    <name type="common">Rhodoferax ferrireducens</name>
    <dbReference type="NCBI Taxonomy" id="338969"/>
    <lineage>
        <taxon>Bacteria</taxon>
        <taxon>Pseudomonadati</taxon>
        <taxon>Pseudomonadota</taxon>
        <taxon>Betaproteobacteria</taxon>
        <taxon>Burkholderiales</taxon>
        <taxon>Comamonadaceae</taxon>
        <taxon>Rhodoferax</taxon>
    </lineage>
</organism>